<feature type="compositionally biased region" description="Low complexity" evidence="1">
    <location>
        <begin position="163"/>
        <end position="178"/>
    </location>
</feature>
<name>A0A9J7LY50_BRAFL</name>
<feature type="region of interest" description="Disordered" evidence="1">
    <location>
        <begin position="16"/>
        <end position="59"/>
    </location>
</feature>
<feature type="compositionally biased region" description="Basic and acidic residues" evidence="1">
    <location>
        <begin position="132"/>
        <end position="160"/>
    </location>
</feature>
<reference evidence="2" key="1">
    <citation type="journal article" date="2020" name="Nat. Ecol. Evol.">
        <title>Deeply conserved synteny resolves early events in vertebrate evolution.</title>
        <authorList>
            <person name="Simakov O."/>
            <person name="Marletaz F."/>
            <person name="Yue J.X."/>
            <person name="O'Connell B."/>
            <person name="Jenkins J."/>
            <person name="Brandt A."/>
            <person name="Calef R."/>
            <person name="Tung C.H."/>
            <person name="Huang T.K."/>
            <person name="Schmutz J."/>
            <person name="Satoh N."/>
            <person name="Yu J.K."/>
            <person name="Putnam N.H."/>
            <person name="Green R.E."/>
            <person name="Rokhsar D.S."/>
        </authorList>
    </citation>
    <scope>NUCLEOTIDE SEQUENCE [LARGE SCALE GENOMIC DNA]</scope>
    <source>
        <strain evidence="2">S238N-H82</strain>
    </source>
</reference>
<proteinExistence type="predicted"/>
<dbReference type="GeneID" id="118424921"/>
<feature type="compositionally biased region" description="Basic residues" evidence="1">
    <location>
        <begin position="24"/>
        <end position="36"/>
    </location>
</feature>
<sequence length="211" mass="23595">MINIIWCFCKTKKRVRDPSEPDKRRKTSGAPVKRRNSISPAGIINRNSPEHSSRQSLPQLNTVPSISIIEAGLQESQIDAIEQHLQKLDDIPEDHEVVSIRPTGNSARKAQEALVRNSDETTTDMHVPGKLNRRDDRKTNVSSPTDDRSGRLDLDVDDQRACSGGSQRSTGSSGYGSLPPSPRTRPAIPRSEKTWCSKTLIYLRSNQLQFR</sequence>
<dbReference type="AlphaFoldDB" id="A0A9J7LY50"/>
<feature type="region of interest" description="Disordered" evidence="1">
    <location>
        <begin position="114"/>
        <end position="192"/>
    </location>
</feature>
<organism evidence="2 3">
    <name type="scientific">Branchiostoma floridae</name>
    <name type="common">Florida lancelet</name>
    <name type="synonym">Amphioxus</name>
    <dbReference type="NCBI Taxonomy" id="7739"/>
    <lineage>
        <taxon>Eukaryota</taxon>
        <taxon>Metazoa</taxon>
        <taxon>Chordata</taxon>
        <taxon>Cephalochordata</taxon>
        <taxon>Leptocardii</taxon>
        <taxon>Amphioxiformes</taxon>
        <taxon>Branchiostomatidae</taxon>
        <taxon>Branchiostoma</taxon>
    </lineage>
</organism>
<dbReference type="KEGG" id="bfo:118424921"/>
<keyword evidence="2" id="KW-1185">Reference proteome</keyword>
<dbReference type="RefSeq" id="XP_035689620.1">
    <property type="nucleotide sequence ID" value="XM_035833727.1"/>
</dbReference>
<protein>
    <submittedName>
        <fullName evidence="3">Uncharacterized protein LOC118424921</fullName>
    </submittedName>
</protein>
<dbReference type="Proteomes" id="UP000001554">
    <property type="component" value="Chromosome 10"/>
</dbReference>
<reference evidence="3" key="2">
    <citation type="submission" date="2025-08" db="UniProtKB">
        <authorList>
            <consortium name="RefSeq"/>
        </authorList>
    </citation>
    <scope>IDENTIFICATION</scope>
    <source>
        <strain evidence="3">S238N-H82</strain>
        <tissue evidence="3">Testes</tissue>
    </source>
</reference>
<evidence type="ECO:0000313" key="3">
    <source>
        <dbReference type="RefSeq" id="XP_035689620.1"/>
    </source>
</evidence>
<accession>A0A9J7LY50</accession>
<gene>
    <name evidence="3" type="primary">LOC118424921</name>
</gene>
<evidence type="ECO:0000313" key="2">
    <source>
        <dbReference type="Proteomes" id="UP000001554"/>
    </source>
</evidence>
<evidence type="ECO:0000256" key="1">
    <source>
        <dbReference type="SAM" id="MobiDB-lite"/>
    </source>
</evidence>